<dbReference type="Proteomes" id="UP000011976">
    <property type="component" value="Unassembled WGS sequence"/>
</dbReference>
<accession>M9LT88</accession>
<feature type="region of interest" description="Disordered" evidence="1">
    <location>
        <begin position="1"/>
        <end position="20"/>
    </location>
</feature>
<organism evidence="2 3">
    <name type="scientific">Pseudozyma antarctica (strain T-34)</name>
    <name type="common">Yeast</name>
    <name type="synonym">Candida antarctica</name>
    <dbReference type="NCBI Taxonomy" id="1151754"/>
    <lineage>
        <taxon>Eukaryota</taxon>
        <taxon>Fungi</taxon>
        <taxon>Dikarya</taxon>
        <taxon>Basidiomycota</taxon>
        <taxon>Ustilaginomycotina</taxon>
        <taxon>Ustilaginomycetes</taxon>
        <taxon>Ustilaginales</taxon>
        <taxon>Ustilaginaceae</taxon>
        <taxon>Moesziomyces</taxon>
    </lineage>
</organism>
<evidence type="ECO:0000256" key="1">
    <source>
        <dbReference type="SAM" id="MobiDB-lite"/>
    </source>
</evidence>
<sequence length="95" mass="10062">MDPGRRQRVQLSQSTARASPCPARRFCEQSAFEAQLAADDTFVDERFRHSACAGFGSTAQPRAANGGASSEAIPATAMALFPGMPHGSERPQLPA</sequence>
<protein>
    <submittedName>
        <fullName evidence="2">Uncharacterized protein</fullName>
    </submittedName>
</protein>
<evidence type="ECO:0000313" key="2">
    <source>
        <dbReference type="EMBL" id="GAC77521.1"/>
    </source>
</evidence>
<dbReference type="EMBL" id="DF196792">
    <property type="protein sequence ID" value="GAC77521.1"/>
    <property type="molecule type" value="Genomic_DNA"/>
</dbReference>
<reference evidence="3" key="1">
    <citation type="journal article" date="2013" name="Genome Announc.">
        <title>Genome sequence of the basidiomycetous yeast Pseudozyma antarctica T-34, a producer of the glycolipid biosurfactants mannosylerythritol lipids.</title>
        <authorList>
            <person name="Morita T."/>
            <person name="Koike H."/>
            <person name="Koyama Y."/>
            <person name="Hagiwara H."/>
            <person name="Ito E."/>
            <person name="Fukuoka T."/>
            <person name="Imura T."/>
            <person name="Machida M."/>
            <person name="Kitamoto D."/>
        </authorList>
    </citation>
    <scope>NUCLEOTIDE SEQUENCE [LARGE SCALE GENOMIC DNA]</scope>
    <source>
        <strain evidence="3">T-34</strain>
    </source>
</reference>
<evidence type="ECO:0000313" key="3">
    <source>
        <dbReference type="Proteomes" id="UP000011976"/>
    </source>
</evidence>
<name>M9LT88_PSEA3</name>
<gene>
    <name evidence="2" type="ORF">PANT_26c00092</name>
</gene>
<proteinExistence type="predicted"/>
<dbReference type="AlphaFoldDB" id="M9LT88"/>